<organism evidence="1 2">
    <name type="scientific">Irpex rosettiformis</name>
    <dbReference type="NCBI Taxonomy" id="378272"/>
    <lineage>
        <taxon>Eukaryota</taxon>
        <taxon>Fungi</taxon>
        <taxon>Dikarya</taxon>
        <taxon>Basidiomycota</taxon>
        <taxon>Agaricomycotina</taxon>
        <taxon>Agaricomycetes</taxon>
        <taxon>Polyporales</taxon>
        <taxon>Irpicaceae</taxon>
        <taxon>Irpex</taxon>
    </lineage>
</organism>
<name>A0ACB8TSE7_9APHY</name>
<proteinExistence type="predicted"/>
<comment type="caution">
    <text evidence="1">The sequence shown here is derived from an EMBL/GenBank/DDBJ whole genome shotgun (WGS) entry which is preliminary data.</text>
</comment>
<sequence>MMSGGALMTAMISSSVFNLVPSFYFTSVFPDGIRALVARKYQFLTMLTLAISFRIIGFSTSCNLPLFRYLNTSCYSFFSRLQELHSLCDFYMLLLDLLSDVQSPTLYLSRRAHYSRLLHVPFQCSNSILNLCLIQSTSCPSSRPSSPSYLFYT</sequence>
<gene>
    <name evidence="1" type="ORF">BDY19DRAFT_472193</name>
</gene>
<reference evidence="1" key="1">
    <citation type="journal article" date="2021" name="Environ. Microbiol.">
        <title>Gene family expansions and transcriptome signatures uncover fungal adaptations to wood decay.</title>
        <authorList>
            <person name="Hage H."/>
            <person name="Miyauchi S."/>
            <person name="Viragh M."/>
            <person name="Drula E."/>
            <person name="Min B."/>
            <person name="Chaduli D."/>
            <person name="Navarro D."/>
            <person name="Favel A."/>
            <person name="Norest M."/>
            <person name="Lesage-Meessen L."/>
            <person name="Balint B."/>
            <person name="Merenyi Z."/>
            <person name="de Eugenio L."/>
            <person name="Morin E."/>
            <person name="Martinez A.T."/>
            <person name="Baldrian P."/>
            <person name="Stursova M."/>
            <person name="Martinez M.J."/>
            <person name="Novotny C."/>
            <person name="Magnuson J.K."/>
            <person name="Spatafora J.W."/>
            <person name="Maurice S."/>
            <person name="Pangilinan J."/>
            <person name="Andreopoulos W."/>
            <person name="LaButti K."/>
            <person name="Hundley H."/>
            <person name="Na H."/>
            <person name="Kuo A."/>
            <person name="Barry K."/>
            <person name="Lipzen A."/>
            <person name="Henrissat B."/>
            <person name="Riley R."/>
            <person name="Ahrendt S."/>
            <person name="Nagy L.G."/>
            <person name="Grigoriev I.V."/>
            <person name="Martin F."/>
            <person name="Rosso M.N."/>
        </authorList>
    </citation>
    <scope>NUCLEOTIDE SEQUENCE</scope>
    <source>
        <strain evidence="1">CBS 384.51</strain>
    </source>
</reference>
<evidence type="ECO:0000313" key="2">
    <source>
        <dbReference type="Proteomes" id="UP001055072"/>
    </source>
</evidence>
<evidence type="ECO:0000313" key="1">
    <source>
        <dbReference type="EMBL" id="KAI0084889.1"/>
    </source>
</evidence>
<accession>A0ACB8TSE7</accession>
<keyword evidence="2" id="KW-1185">Reference proteome</keyword>
<dbReference type="EMBL" id="MU274937">
    <property type="protein sequence ID" value="KAI0084889.1"/>
    <property type="molecule type" value="Genomic_DNA"/>
</dbReference>
<protein>
    <submittedName>
        <fullName evidence="1">Uncharacterized protein</fullName>
    </submittedName>
</protein>
<dbReference type="Proteomes" id="UP001055072">
    <property type="component" value="Unassembled WGS sequence"/>
</dbReference>